<dbReference type="InterPro" id="IPR050469">
    <property type="entry name" value="Diguanylate_Cyclase"/>
</dbReference>
<comment type="catalytic activity">
    <reaction evidence="3">
        <text>2 GTP = 3',3'-c-di-GMP + 2 diphosphate</text>
        <dbReference type="Rhea" id="RHEA:24898"/>
        <dbReference type="ChEBI" id="CHEBI:33019"/>
        <dbReference type="ChEBI" id="CHEBI:37565"/>
        <dbReference type="ChEBI" id="CHEBI:58805"/>
        <dbReference type="EC" id="2.7.7.65"/>
    </reaction>
</comment>
<dbReference type="AlphaFoldDB" id="A0A1Z4C3Y1"/>
<dbReference type="OrthoDB" id="9803824at2"/>
<dbReference type="GO" id="GO:0005886">
    <property type="term" value="C:plasma membrane"/>
    <property type="evidence" value="ECO:0007669"/>
    <property type="project" value="TreeGrafter"/>
</dbReference>
<name>A0A1Z4C3Y1_9GAMM</name>
<dbReference type="PROSITE" id="PS50887">
    <property type="entry name" value="GGDEF"/>
    <property type="match status" value="1"/>
</dbReference>
<evidence type="ECO:0000259" key="4">
    <source>
        <dbReference type="PROSITE" id="PS50887"/>
    </source>
</evidence>
<keyword evidence="6" id="KW-1185">Reference proteome</keyword>
<dbReference type="PANTHER" id="PTHR45138:SF9">
    <property type="entry name" value="DIGUANYLATE CYCLASE DGCM-RELATED"/>
    <property type="match status" value="1"/>
</dbReference>
<dbReference type="KEGG" id="mpsy:CEK71_20200"/>
<dbReference type="Pfam" id="PF00990">
    <property type="entry name" value="GGDEF"/>
    <property type="match status" value="1"/>
</dbReference>
<comment type="cofactor">
    <cofactor evidence="1">
        <name>Mg(2+)</name>
        <dbReference type="ChEBI" id="CHEBI:18420"/>
    </cofactor>
</comment>
<evidence type="ECO:0000313" key="5">
    <source>
        <dbReference type="EMBL" id="ASF48194.1"/>
    </source>
</evidence>
<gene>
    <name evidence="5" type="ORF">CEK71_20200</name>
</gene>
<evidence type="ECO:0000256" key="1">
    <source>
        <dbReference type="ARBA" id="ARBA00001946"/>
    </source>
</evidence>
<reference evidence="5 6" key="1">
    <citation type="submission" date="2017-06" db="EMBL/GenBank/DDBJ databases">
        <title>Genome Sequencing of the methanotroph Methylovulum psychrotolerants str. HV10-M2 isolated from a high-altitude environment.</title>
        <authorList>
            <person name="Mateos-Rivera A."/>
        </authorList>
    </citation>
    <scope>NUCLEOTIDE SEQUENCE [LARGE SCALE GENOMIC DNA]</scope>
    <source>
        <strain evidence="5 6">HV10_M2</strain>
    </source>
</reference>
<organism evidence="5 6">
    <name type="scientific">Methylovulum psychrotolerans</name>
    <dbReference type="NCBI Taxonomy" id="1704499"/>
    <lineage>
        <taxon>Bacteria</taxon>
        <taxon>Pseudomonadati</taxon>
        <taxon>Pseudomonadota</taxon>
        <taxon>Gammaproteobacteria</taxon>
        <taxon>Methylococcales</taxon>
        <taxon>Methylococcaceae</taxon>
        <taxon>Methylovulum</taxon>
    </lineage>
</organism>
<feature type="domain" description="GGDEF" evidence="4">
    <location>
        <begin position="174"/>
        <end position="308"/>
    </location>
</feature>
<proteinExistence type="predicted"/>
<dbReference type="InterPro" id="IPR000160">
    <property type="entry name" value="GGDEF_dom"/>
</dbReference>
<protein>
    <recommendedName>
        <fullName evidence="2">diguanylate cyclase</fullName>
        <ecNumber evidence="2">2.7.7.65</ecNumber>
    </recommendedName>
</protein>
<dbReference type="Gene3D" id="3.30.450.20">
    <property type="entry name" value="PAS domain"/>
    <property type="match status" value="1"/>
</dbReference>
<dbReference type="EC" id="2.7.7.65" evidence="2"/>
<dbReference type="InterPro" id="IPR035965">
    <property type="entry name" value="PAS-like_dom_sf"/>
</dbReference>
<dbReference type="EMBL" id="CP022129">
    <property type="protein sequence ID" value="ASF48194.1"/>
    <property type="molecule type" value="Genomic_DNA"/>
</dbReference>
<dbReference type="Proteomes" id="UP000197019">
    <property type="component" value="Chromosome"/>
</dbReference>
<evidence type="ECO:0000313" key="6">
    <source>
        <dbReference type="Proteomes" id="UP000197019"/>
    </source>
</evidence>
<dbReference type="CDD" id="cd01949">
    <property type="entry name" value="GGDEF"/>
    <property type="match status" value="1"/>
</dbReference>
<evidence type="ECO:0000256" key="3">
    <source>
        <dbReference type="ARBA" id="ARBA00034247"/>
    </source>
</evidence>
<dbReference type="NCBIfam" id="TIGR00254">
    <property type="entry name" value="GGDEF"/>
    <property type="match status" value="1"/>
</dbReference>
<dbReference type="SUPFAM" id="SSF55073">
    <property type="entry name" value="Nucleotide cyclase"/>
    <property type="match status" value="1"/>
</dbReference>
<dbReference type="GO" id="GO:0043709">
    <property type="term" value="P:cell adhesion involved in single-species biofilm formation"/>
    <property type="evidence" value="ECO:0007669"/>
    <property type="project" value="TreeGrafter"/>
</dbReference>
<dbReference type="FunFam" id="3.30.70.270:FF:000001">
    <property type="entry name" value="Diguanylate cyclase domain protein"/>
    <property type="match status" value="1"/>
</dbReference>
<accession>A0A1Z4C3Y1</accession>
<dbReference type="InterPro" id="IPR029787">
    <property type="entry name" value="Nucleotide_cyclase"/>
</dbReference>
<dbReference type="SMART" id="SM00267">
    <property type="entry name" value="GGDEF"/>
    <property type="match status" value="1"/>
</dbReference>
<dbReference type="PANTHER" id="PTHR45138">
    <property type="entry name" value="REGULATORY COMPONENTS OF SENSORY TRANSDUCTION SYSTEM"/>
    <property type="match status" value="1"/>
</dbReference>
<dbReference type="SUPFAM" id="SSF55785">
    <property type="entry name" value="PYP-like sensor domain (PAS domain)"/>
    <property type="match status" value="1"/>
</dbReference>
<dbReference type="InterPro" id="IPR043128">
    <property type="entry name" value="Rev_trsase/Diguanyl_cyclase"/>
</dbReference>
<dbReference type="GO" id="GO:0052621">
    <property type="term" value="F:diguanylate cyclase activity"/>
    <property type="evidence" value="ECO:0007669"/>
    <property type="project" value="UniProtKB-EC"/>
</dbReference>
<dbReference type="Gene3D" id="3.30.70.270">
    <property type="match status" value="1"/>
</dbReference>
<dbReference type="GO" id="GO:1902201">
    <property type="term" value="P:negative regulation of bacterial-type flagellum-dependent cell motility"/>
    <property type="evidence" value="ECO:0007669"/>
    <property type="project" value="TreeGrafter"/>
</dbReference>
<evidence type="ECO:0000256" key="2">
    <source>
        <dbReference type="ARBA" id="ARBA00012528"/>
    </source>
</evidence>
<sequence>MTAQHTQERMAIRTAVFDALQQQIAVIDDTGTIIDVNYAWIRFGAENNLSPEFSSIGSNYLEIVRYSHFMGDRLAVQALQGILTVINGTSPHFYYEYPCHSPDQQRWFMMRVSTLQGGPKRLFVIAHYDITERKLAEEKAERLSLHDPLTGLANRRHFNEFLHEEMRRCIRNQLPISLVMIDVDNFKGYNDQLGHLAGDKCLIKVSQVLSSFASRPNDLAARLGGDEFAVIFGGASNTYAQTVAHSLRETISGLNLVFGRGKLVTISAGIVSVDLLKHQSEETLLHEADKALYCAKSAGRNRVIHTQLDN</sequence>